<evidence type="ECO:0000313" key="2">
    <source>
        <dbReference type="Proteomes" id="UP000245390"/>
    </source>
</evidence>
<sequence length="305" mass="33609">MELTIHIGPHKTGTTAIQTAFAGAAATLRRRGVLYPRVNWMFPAQHRLAFALKGKPLPGGERPDATQELDVLSRVLERFGGRAVLLSSEEFFACPPDAIARLRARVGPARIVTFLRKPDDFLLSCYNQKTKQPGNGFSVPVSRFIDDPRRIAPEMDYRTCVTAWADVFGDEAMRVELYEDAPPLARLRQFMGTGEVPCDPPGRPNASVPGPVVELMRHAKAIGMDDRRQKRLFARARDAFAASPPFDIPADDRARILAAMEPDLTSLFARFGRANPYPAPAPTSAAPPPPNATIRDAMRLLESLL</sequence>
<dbReference type="KEGG" id="salo:EF888_09750"/>
<evidence type="ECO:0000313" key="1">
    <source>
        <dbReference type="EMBL" id="PWK57070.1"/>
    </source>
</evidence>
<reference evidence="1 2" key="1">
    <citation type="submission" date="2018-05" db="EMBL/GenBank/DDBJ databases">
        <title>Genomic Encyclopedia of Type Strains, Phase IV (KMG-IV): sequencing the most valuable type-strain genomes for metagenomic binning, comparative biology and taxonomic classification.</title>
        <authorList>
            <person name="Goeker M."/>
        </authorList>
    </citation>
    <scope>NUCLEOTIDE SEQUENCE [LARGE SCALE GENOMIC DNA]</scope>
    <source>
        <strain evidence="1 2">DSM 103371</strain>
    </source>
</reference>
<dbReference type="AlphaFoldDB" id="A0A316GBN9"/>
<dbReference type="SUPFAM" id="SSF52540">
    <property type="entry name" value="P-loop containing nucleoside triphosphate hydrolases"/>
    <property type="match status" value="1"/>
</dbReference>
<dbReference type="Proteomes" id="UP000245390">
    <property type="component" value="Unassembled WGS sequence"/>
</dbReference>
<dbReference type="OrthoDB" id="7540582at2"/>
<dbReference type="Gene3D" id="3.40.50.300">
    <property type="entry name" value="P-loop containing nucleotide triphosphate hydrolases"/>
    <property type="match status" value="1"/>
</dbReference>
<name>A0A316GBN9_9RHOB</name>
<gene>
    <name evidence="1" type="ORF">C8D95_103308</name>
</gene>
<dbReference type="InterPro" id="IPR027417">
    <property type="entry name" value="P-loop_NTPase"/>
</dbReference>
<organism evidence="1 2">
    <name type="scientific">Silicimonas algicola</name>
    <dbReference type="NCBI Taxonomy" id="1826607"/>
    <lineage>
        <taxon>Bacteria</taxon>
        <taxon>Pseudomonadati</taxon>
        <taxon>Pseudomonadota</taxon>
        <taxon>Alphaproteobacteria</taxon>
        <taxon>Rhodobacterales</taxon>
        <taxon>Paracoccaceae</taxon>
    </lineage>
</organism>
<accession>A0A316GBN9</accession>
<keyword evidence="2" id="KW-1185">Reference proteome</keyword>
<proteinExistence type="predicted"/>
<dbReference type="RefSeq" id="WP_109758820.1">
    <property type="nucleotide sequence ID" value="NZ_CP034588.1"/>
</dbReference>
<comment type="caution">
    <text evidence="1">The sequence shown here is derived from an EMBL/GenBank/DDBJ whole genome shotgun (WGS) entry which is preliminary data.</text>
</comment>
<dbReference type="EMBL" id="QGGV01000003">
    <property type="protein sequence ID" value="PWK57070.1"/>
    <property type="molecule type" value="Genomic_DNA"/>
</dbReference>
<protein>
    <recommendedName>
        <fullName evidence="3">Sulfotransferase family protein</fullName>
    </recommendedName>
</protein>
<evidence type="ECO:0008006" key="3">
    <source>
        <dbReference type="Google" id="ProtNLM"/>
    </source>
</evidence>